<feature type="chain" id="PRO_5037561933" evidence="5">
    <location>
        <begin position="25"/>
        <end position="151"/>
    </location>
</feature>
<comment type="caution">
    <text evidence="7">The sequence shown here is derived from an EMBL/GenBank/DDBJ whole genome shotgun (WGS) entry which is preliminary data.</text>
</comment>
<dbReference type="GO" id="GO:0020037">
    <property type="term" value="F:heme binding"/>
    <property type="evidence" value="ECO:0007669"/>
    <property type="project" value="InterPro"/>
</dbReference>
<keyword evidence="1 4" id="KW-0349">Heme</keyword>
<keyword evidence="8" id="KW-1185">Reference proteome</keyword>
<dbReference type="AlphaFoldDB" id="A0A969WAH1"/>
<dbReference type="GO" id="GO:0009055">
    <property type="term" value="F:electron transfer activity"/>
    <property type="evidence" value="ECO:0007669"/>
    <property type="project" value="InterPro"/>
</dbReference>
<feature type="signal peptide" evidence="5">
    <location>
        <begin position="1"/>
        <end position="24"/>
    </location>
</feature>
<dbReference type="PROSITE" id="PS51007">
    <property type="entry name" value="CYTC"/>
    <property type="match status" value="1"/>
</dbReference>
<gene>
    <name evidence="7" type="ORF">G7Y82_11820</name>
</gene>
<keyword evidence="2 4" id="KW-0479">Metal-binding</keyword>
<dbReference type="Pfam" id="PF13442">
    <property type="entry name" value="Cytochrome_CBB3"/>
    <property type="match status" value="1"/>
</dbReference>
<evidence type="ECO:0000313" key="8">
    <source>
        <dbReference type="Proteomes" id="UP000653472"/>
    </source>
</evidence>
<name>A0A969WAH1_9GAMM</name>
<evidence type="ECO:0000256" key="2">
    <source>
        <dbReference type="ARBA" id="ARBA00022723"/>
    </source>
</evidence>
<dbReference type="EMBL" id="JAAVXB010000006">
    <property type="protein sequence ID" value="NKF23008.1"/>
    <property type="molecule type" value="Genomic_DNA"/>
</dbReference>
<dbReference type="PANTHER" id="PTHR35008">
    <property type="entry name" value="BLL4482 PROTEIN-RELATED"/>
    <property type="match status" value="1"/>
</dbReference>
<protein>
    <submittedName>
        <fullName evidence="7">Cytochrome c</fullName>
    </submittedName>
</protein>
<evidence type="ECO:0000259" key="6">
    <source>
        <dbReference type="PROSITE" id="PS51007"/>
    </source>
</evidence>
<evidence type="ECO:0000313" key="7">
    <source>
        <dbReference type="EMBL" id="NKF23008.1"/>
    </source>
</evidence>
<keyword evidence="3 4" id="KW-0408">Iron</keyword>
<dbReference type="Gene3D" id="1.10.760.10">
    <property type="entry name" value="Cytochrome c-like domain"/>
    <property type="match status" value="1"/>
</dbReference>
<evidence type="ECO:0000256" key="5">
    <source>
        <dbReference type="SAM" id="SignalP"/>
    </source>
</evidence>
<dbReference type="InterPro" id="IPR036909">
    <property type="entry name" value="Cyt_c-like_dom_sf"/>
</dbReference>
<evidence type="ECO:0000256" key="3">
    <source>
        <dbReference type="ARBA" id="ARBA00023004"/>
    </source>
</evidence>
<organism evidence="7 8">
    <name type="scientific">Solimonas marina</name>
    <dbReference type="NCBI Taxonomy" id="2714601"/>
    <lineage>
        <taxon>Bacteria</taxon>
        <taxon>Pseudomonadati</taxon>
        <taxon>Pseudomonadota</taxon>
        <taxon>Gammaproteobacteria</taxon>
        <taxon>Nevskiales</taxon>
        <taxon>Nevskiaceae</taxon>
        <taxon>Solimonas</taxon>
    </lineage>
</organism>
<dbReference type="InterPro" id="IPR009056">
    <property type="entry name" value="Cyt_c-like_dom"/>
</dbReference>
<dbReference type="PANTHER" id="PTHR35008:SF9">
    <property type="entry name" value="CYTOCHROME C DOMAIN-CONTAINING PROTEIN"/>
    <property type="match status" value="1"/>
</dbReference>
<sequence length="151" mass="15914">MKTRLALTLALAALSLGLSGLARADDSLFTSKEGIEHADGASIYTHICQGCHMPGGLGAIGAGHYPKLAGDPKLSSWQYAAFTVLNGRNGMPPFGLPPDQVWETRTVHLSDEQVADVVNYIRTHFGNNDGEAITAAQVKALPHPSAPPAQD</sequence>
<evidence type="ECO:0000256" key="1">
    <source>
        <dbReference type="ARBA" id="ARBA00022617"/>
    </source>
</evidence>
<dbReference type="GO" id="GO:0046872">
    <property type="term" value="F:metal ion binding"/>
    <property type="evidence" value="ECO:0007669"/>
    <property type="project" value="UniProtKB-KW"/>
</dbReference>
<feature type="domain" description="Cytochrome c" evidence="6">
    <location>
        <begin position="35"/>
        <end position="125"/>
    </location>
</feature>
<dbReference type="RefSeq" id="WP_168148339.1">
    <property type="nucleotide sequence ID" value="NZ_JAAVXB010000006.1"/>
</dbReference>
<proteinExistence type="predicted"/>
<dbReference type="SUPFAM" id="SSF46626">
    <property type="entry name" value="Cytochrome c"/>
    <property type="match status" value="1"/>
</dbReference>
<dbReference type="InterPro" id="IPR051459">
    <property type="entry name" value="Cytochrome_c-type_DH"/>
</dbReference>
<dbReference type="Proteomes" id="UP000653472">
    <property type="component" value="Unassembled WGS sequence"/>
</dbReference>
<accession>A0A969WAH1</accession>
<evidence type="ECO:0000256" key="4">
    <source>
        <dbReference type="PROSITE-ProRule" id="PRU00433"/>
    </source>
</evidence>
<reference evidence="7" key="1">
    <citation type="submission" date="2020-03" db="EMBL/GenBank/DDBJ databases">
        <title>Solimonas marina sp. nov., isolated from deep seawater of the Pacific Ocean.</title>
        <authorList>
            <person name="Liu X."/>
            <person name="Lai Q."/>
            <person name="Sun F."/>
            <person name="Gai Y."/>
            <person name="Li G."/>
            <person name="Shao Z."/>
        </authorList>
    </citation>
    <scope>NUCLEOTIDE SEQUENCE</scope>
    <source>
        <strain evidence="7">C16B3</strain>
    </source>
</reference>
<keyword evidence="5" id="KW-0732">Signal</keyword>